<organism evidence="2 3">
    <name type="scientific">Eufriesea mexicana</name>
    <dbReference type="NCBI Taxonomy" id="516756"/>
    <lineage>
        <taxon>Eukaryota</taxon>
        <taxon>Metazoa</taxon>
        <taxon>Ecdysozoa</taxon>
        <taxon>Arthropoda</taxon>
        <taxon>Hexapoda</taxon>
        <taxon>Insecta</taxon>
        <taxon>Pterygota</taxon>
        <taxon>Neoptera</taxon>
        <taxon>Endopterygota</taxon>
        <taxon>Hymenoptera</taxon>
        <taxon>Apocrita</taxon>
        <taxon>Aculeata</taxon>
        <taxon>Apoidea</taxon>
        <taxon>Anthophila</taxon>
        <taxon>Apidae</taxon>
        <taxon>Eufriesea</taxon>
    </lineage>
</organism>
<dbReference type="Proteomes" id="UP000250275">
    <property type="component" value="Unassembled WGS sequence"/>
</dbReference>
<accession>A0A310STF7</accession>
<proteinExistence type="predicted"/>
<evidence type="ECO:0000256" key="1">
    <source>
        <dbReference type="SAM" id="MobiDB-lite"/>
    </source>
</evidence>
<evidence type="ECO:0000313" key="2">
    <source>
        <dbReference type="EMBL" id="OAD61831.1"/>
    </source>
</evidence>
<dbReference type="EMBL" id="KQ760132">
    <property type="protein sequence ID" value="OAD61831.1"/>
    <property type="molecule type" value="Genomic_DNA"/>
</dbReference>
<sequence>MAVLHARTTGNRAFTDDRGGSSHSCDRSKCKTSSDDFEGAIERSRMPRDDDNDDTHGSSRNRPVGAE</sequence>
<gene>
    <name evidence="2" type="ORF">WN48_08924</name>
</gene>
<keyword evidence="3" id="KW-1185">Reference proteome</keyword>
<evidence type="ECO:0000313" key="3">
    <source>
        <dbReference type="Proteomes" id="UP000250275"/>
    </source>
</evidence>
<dbReference type="AlphaFoldDB" id="A0A310STF7"/>
<feature type="region of interest" description="Disordered" evidence="1">
    <location>
        <begin position="1"/>
        <end position="67"/>
    </location>
</feature>
<reference evidence="2 3" key="1">
    <citation type="submission" date="2015-07" db="EMBL/GenBank/DDBJ databases">
        <title>The genome of Eufriesea mexicana.</title>
        <authorList>
            <person name="Pan H."/>
            <person name="Kapheim K."/>
        </authorList>
    </citation>
    <scope>NUCLEOTIDE SEQUENCE [LARGE SCALE GENOMIC DNA]</scope>
    <source>
        <strain evidence="2">0111107269</strain>
        <tissue evidence="2">Whole body</tissue>
    </source>
</reference>
<name>A0A310STF7_9HYME</name>
<protein>
    <submittedName>
        <fullName evidence="2">Uncharacterized protein</fullName>
    </submittedName>
</protein>
<feature type="compositionally biased region" description="Basic and acidic residues" evidence="1">
    <location>
        <begin position="14"/>
        <end position="57"/>
    </location>
</feature>